<dbReference type="InterPro" id="IPR019302">
    <property type="entry name" value="CAP12/PCTIR_TIR_dom"/>
</dbReference>
<dbReference type="OrthoDB" id="5497289at2"/>
<dbReference type="InterPro" id="IPR014571">
    <property type="entry name" value="UCP032620"/>
</dbReference>
<gene>
    <name evidence="2" type="ORF">CWE21_03855</name>
</gene>
<accession>A0A432XNP4</accession>
<dbReference type="Proteomes" id="UP000286678">
    <property type="component" value="Unassembled WGS sequence"/>
</dbReference>
<name>A0A432XNP4_9GAMM</name>
<dbReference type="EMBL" id="PIPT01000002">
    <property type="protein sequence ID" value="RUO50261.1"/>
    <property type="molecule type" value="Genomic_DNA"/>
</dbReference>
<dbReference type="GO" id="GO:0050135">
    <property type="term" value="F:NADP+ nucleosidase activity"/>
    <property type="evidence" value="ECO:0007669"/>
    <property type="project" value="InterPro"/>
</dbReference>
<protein>
    <recommendedName>
        <fullName evidence="1">CD-NTase-associated protein 12/Pycsar effector protein TIR domain-containing protein</fullName>
    </recommendedName>
</protein>
<comment type="caution">
    <text evidence="2">The sequence shown here is derived from an EMBL/GenBank/DDBJ whole genome shotgun (WGS) entry which is preliminary data.</text>
</comment>
<evidence type="ECO:0000313" key="3">
    <source>
        <dbReference type="Proteomes" id="UP000286678"/>
    </source>
</evidence>
<feature type="domain" description="CD-NTase-associated protein 12/Pycsar effector protein TIR" evidence="1">
    <location>
        <begin position="154"/>
        <end position="270"/>
    </location>
</feature>
<proteinExistence type="predicted"/>
<evidence type="ECO:0000259" key="1">
    <source>
        <dbReference type="Pfam" id="PF10137"/>
    </source>
</evidence>
<dbReference type="AlphaFoldDB" id="A0A432XNP4"/>
<reference evidence="3" key="1">
    <citation type="journal article" date="2018" name="Front. Microbiol.">
        <title>Genome-Based Analysis Reveals the Taxonomy and Diversity of the Family Idiomarinaceae.</title>
        <authorList>
            <person name="Liu Y."/>
            <person name="Lai Q."/>
            <person name="Shao Z."/>
        </authorList>
    </citation>
    <scope>NUCLEOTIDE SEQUENCE [LARGE SCALE GENOMIC DNA]</scope>
    <source>
        <strain evidence="3">SW15</strain>
    </source>
</reference>
<evidence type="ECO:0000313" key="2">
    <source>
        <dbReference type="EMBL" id="RUO50261.1"/>
    </source>
</evidence>
<organism evidence="2 3">
    <name type="scientific">Pseudidiomarina aquimaris</name>
    <dbReference type="NCBI Taxonomy" id="641841"/>
    <lineage>
        <taxon>Bacteria</taxon>
        <taxon>Pseudomonadati</taxon>
        <taxon>Pseudomonadota</taxon>
        <taxon>Gammaproteobacteria</taxon>
        <taxon>Alteromonadales</taxon>
        <taxon>Idiomarinaceae</taxon>
        <taxon>Pseudidiomarina</taxon>
    </lineage>
</organism>
<dbReference type="Pfam" id="PF10137">
    <property type="entry name" value="CAP12-PCTIR_TIR"/>
    <property type="match status" value="1"/>
</dbReference>
<keyword evidence="3" id="KW-1185">Reference proteome</keyword>
<dbReference type="PIRSF" id="PIRSF032620">
    <property type="entry name" value="UCP032620"/>
    <property type="match status" value="1"/>
</dbReference>
<sequence>MSRDVFSEINNAVFDLQSSHLQTFDRPLRKLAQLLRPSDLEPYNTELTKGVDLETFLAESEASGGNMVGTAKLAFPDNDRETMGLTLLLIEKLADDPSFARGFANHFFYSGNKIIAGIHALTGQLIIPFVRDYRNYVQSKGSTQTVLTRPFSKKIFIVHGHDQGAREMVARFIERIGLEAIILHEQANQGRTIIEKVDAHRDVGFAVVLLTPDDEGRAKGGSLEPRARQNVLLELGYFIGCLGRDKVCALKRGSLEIPSDFAGVVWETMDDSGGWKQRLALELDAAGHKIDWNKVMRT</sequence>